<dbReference type="AlphaFoldDB" id="X1S476"/>
<feature type="transmembrane region" description="Helical" evidence="1">
    <location>
        <begin position="192"/>
        <end position="213"/>
    </location>
</feature>
<feature type="transmembrane region" description="Helical" evidence="1">
    <location>
        <begin position="159"/>
        <end position="180"/>
    </location>
</feature>
<feature type="transmembrane region" description="Helical" evidence="1">
    <location>
        <begin position="125"/>
        <end position="147"/>
    </location>
</feature>
<comment type="caution">
    <text evidence="2">The sequence shown here is derived from an EMBL/GenBank/DDBJ whole genome shotgun (WGS) entry which is preliminary data.</text>
</comment>
<keyword evidence="1" id="KW-0812">Transmembrane</keyword>
<feature type="transmembrane region" description="Helical" evidence="1">
    <location>
        <begin position="58"/>
        <end position="78"/>
    </location>
</feature>
<keyword evidence="1" id="KW-0472">Membrane</keyword>
<protein>
    <submittedName>
        <fullName evidence="2">Uncharacterized protein</fullName>
    </submittedName>
</protein>
<accession>X1S476</accession>
<organism evidence="2">
    <name type="scientific">marine sediment metagenome</name>
    <dbReference type="NCBI Taxonomy" id="412755"/>
    <lineage>
        <taxon>unclassified sequences</taxon>
        <taxon>metagenomes</taxon>
        <taxon>ecological metagenomes</taxon>
    </lineage>
</organism>
<name>X1S476_9ZZZZ</name>
<feature type="transmembrane region" description="Helical" evidence="1">
    <location>
        <begin position="84"/>
        <end position="104"/>
    </location>
</feature>
<dbReference type="EMBL" id="BARW01001685">
    <property type="protein sequence ID" value="GAI62579.1"/>
    <property type="molecule type" value="Genomic_DNA"/>
</dbReference>
<evidence type="ECO:0000256" key="1">
    <source>
        <dbReference type="SAM" id="Phobius"/>
    </source>
</evidence>
<evidence type="ECO:0000313" key="2">
    <source>
        <dbReference type="EMBL" id="GAI62579.1"/>
    </source>
</evidence>
<gene>
    <name evidence="2" type="ORF">S12H4_05183</name>
</gene>
<keyword evidence="1" id="KW-1133">Transmembrane helix</keyword>
<sequence length="221" mass="25301">MSNMSFSVELILAFIILIPFIIINLFLWIGALFQKVLSSFIQKAFKVEEKFKKPKNKLFKWINFIIWISIGTINVLYLDNPVSLGAIFIFLAFHSGTNLSKRFIFGIHDIKAMKFHLPDSKTTNIASFIVKVSIVLEILFVLAWALLYKYLSTSIKSSLGIEVNILLLFLWGSGLIYGIIFSVIQSRFSKQISLFLLINTIITQFLLLLLLALEKNLVLHH</sequence>
<reference evidence="2" key="1">
    <citation type="journal article" date="2014" name="Front. Microbiol.">
        <title>High frequency of phylogenetically diverse reductive dehalogenase-homologous genes in deep subseafloor sedimentary metagenomes.</title>
        <authorList>
            <person name="Kawai M."/>
            <person name="Futagami T."/>
            <person name="Toyoda A."/>
            <person name="Takaki Y."/>
            <person name="Nishi S."/>
            <person name="Hori S."/>
            <person name="Arai W."/>
            <person name="Tsubouchi T."/>
            <person name="Morono Y."/>
            <person name="Uchiyama I."/>
            <person name="Ito T."/>
            <person name="Fujiyama A."/>
            <person name="Inagaki F."/>
            <person name="Takami H."/>
        </authorList>
    </citation>
    <scope>NUCLEOTIDE SEQUENCE</scope>
    <source>
        <strain evidence="2">Expedition CK06-06</strain>
    </source>
</reference>
<feature type="transmembrane region" description="Helical" evidence="1">
    <location>
        <begin position="12"/>
        <end position="37"/>
    </location>
</feature>
<proteinExistence type="predicted"/>